<gene>
    <name evidence="2" type="ORF">ACFPIH_26455</name>
</gene>
<sequence length="225" mass="25435">MPTPEEQIQSLKDEDKRLATEIKLQIDRNELFLILTEKKIEEQAAEQKAAPEKEKTLKKLIADEIEKAGASTFKPDTRWYKTPEFMGFVSGLTGSLIGVTFVKYDFAIFDITEKVNRLALRLVNAVMRRAELDRQFLTAQQKDERKLNGRFSTIEHRLSRLMKNANKRIGAVETRVARIERSGRDTRARVGSVPASPGSIPRSRSAADELENLHSRIDALVAAIG</sequence>
<proteinExistence type="predicted"/>
<accession>A0ABV9ASX5</accession>
<dbReference type="Proteomes" id="UP001595839">
    <property type="component" value="Unassembled WGS sequence"/>
</dbReference>
<dbReference type="RefSeq" id="WP_381176306.1">
    <property type="nucleotide sequence ID" value="NZ_JBHSFK010000018.1"/>
</dbReference>
<feature type="region of interest" description="Disordered" evidence="1">
    <location>
        <begin position="183"/>
        <end position="204"/>
    </location>
</feature>
<evidence type="ECO:0000313" key="2">
    <source>
        <dbReference type="EMBL" id="MFC4503009.1"/>
    </source>
</evidence>
<dbReference type="EMBL" id="JBHSFK010000018">
    <property type="protein sequence ID" value="MFC4503009.1"/>
    <property type="molecule type" value="Genomic_DNA"/>
</dbReference>
<reference evidence="3" key="1">
    <citation type="journal article" date="2019" name="Int. J. Syst. Evol. Microbiol.">
        <title>The Global Catalogue of Microorganisms (GCM) 10K type strain sequencing project: providing services to taxonomists for standard genome sequencing and annotation.</title>
        <authorList>
            <consortium name="The Broad Institute Genomics Platform"/>
            <consortium name="The Broad Institute Genome Sequencing Center for Infectious Disease"/>
            <person name="Wu L."/>
            <person name="Ma J."/>
        </authorList>
    </citation>
    <scope>NUCLEOTIDE SEQUENCE [LARGE SCALE GENOMIC DNA]</scope>
    <source>
        <strain evidence="3">CGMCC 4.7177</strain>
    </source>
</reference>
<evidence type="ECO:0000256" key="1">
    <source>
        <dbReference type="SAM" id="MobiDB-lite"/>
    </source>
</evidence>
<evidence type="ECO:0000313" key="3">
    <source>
        <dbReference type="Proteomes" id="UP001595839"/>
    </source>
</evidence>
<comment type="caution">
    <text evidence="2">The sequence shown here is derived from an EMBL/GenBank/DDBJ whole genome shotgun (WGS) entry which is preliminary data.</text>
</comment>
<name>A0ABV9ASX5_9ACTN</name>
<organism evidence="2 3">
    <name type="scientific">Streptomyces vulcanius</name>
    <dbReference type="NCBI Taxonomy" id="1441876"/>
    <lineage>
        <taxon>Bacteria</taxon>
        <taxon>Bacillati</taxon>
        <taxon>Actinomycetota</taxon>
        <taxon>Actinomycetes</taxon>
        <taxon>Kitasatosporales</taxon>
        <taxon>Streptomycetaceae</taxon>
        <taxon>Streptomyces</taxon>
    </lineage>
</organism>
<protein>
    <submittedName>
        <fullName evidence="2">Uncharacterized protein</fullName>
    </submittedName>
</protein>
<keyword evidence="3" id="KW-1185">Reference proteome</keyword>